<dbReference type="Gene3D" id="2.102.10.10">
    <property type="entry name" value="Rieske [2Fe-2S] iron-sulphur domain"/>
    <property type="match status" value="1"/>
</dbReference>
<gene>
    <name evidence="14" type="ORF">SI65_09669</name>
</gene>
<accession>A0A1E3B1W3</accession>
<reference evidence="14 15" key="1">
    <citation type="journal article" date="2016" name="BMC Genomics">
        <title>Comparative genomic and transcriptomic analyses of the Fuzhuan brick tea-fermentation fungus Aspergillus cristatus.</title>
        <authorList>
            <person name="Ge Y."/>
            <person name="Wang Y."/>
            <person name="Liu Y."/>
            <person name="Tan Y."/>
            <person name="Ren X."/>
            <person name="Zhang X."/>
            <person name="Hyde K.D."/>
            <person name="Liu Y."/>
            <person name="Liu Z."/>
        </authorList>
    </citation>
    <scope>NUCLEOTIDE SEQUENCE [LARGE SCALE GENOMIC DNA]</scope>
    <source>
        <strain evidence="14 15">GZAAS20.1005</strain>
    </source>
</reference>
<proteinExistence type="inferred from homology"/>
<protein>
    <recommendedName>
        <fullName evidence="6">Choline monooxygenase, chloroplastic</fullName>
        <ecNumber evidence="5">1.14.15.7</ecNumber>
    </recommendedName>
</protein>
<evidence type="ECO:0000256" key="1">
    <source>
        <dbReference type="ARBA" id="ARBA00001962"/>
    </source>
</evidence>
<keyword evidence="11" id="KW-0411">Iron-sulfur</keyword>
<comment type="similarity">
    <text evidence="4">Belongs to the choline monooxygenase family.</text>
</comment>
<keyword evidence="9" id="KW-0560">Oxidoreductase</keyword>
<dbReference type="InterPro" id="IPR001663">
    <property type="entry name" value="Rng_hydr_dOase-A"/>
</dbReference>
<comment type="function">
    <text evidence="2">Catalyzes the first step of the osmoprotectant glycine betaine synthesis.</text>
</comment>
<comment type="caution">
    <text evidence="14">The sequence shown here is derived from an EMBL/GenBank/DDBJ whole genome shotgun (WGS) entry which is preliminary data.</text>
</comment>
<dbReference type="CDD" id="cd03469">
    <property type="entry name" value="Rieske_RO_Alpha_N"/>
    <property type="match status" value="1"/>
</dbReference>
<dbReference type="STRING" id="573508.A0A1E3B1W3"/>
<dbReference type="CDD" id="cd00680">
    <property type="entry name" value="RHO_alpha_C"/>
    <property type="match status" value="1"/>
</dbReference>
<dbReference type="GO" id="GO:0051537">
    <property type="term" value="F:2 iron, 2 sulfur cluster binding"/>
    <property type="evidence" value="ECO:0007669"/>
    <property type="project" value="UniProtKB-KW"/>
</dbReference>
<dbReference type="PANTHER" id="PTHR43756:SF5">
    <property type="entry name" value="CHOLINE MONOOXYGENASE, CHLOROPLASTIC"/>
    <property type="match status" value="1"/>
</dbReference>
<evidence type="ECO:0000256" key="3">
    <source>
        <dbReference type="ARBA" id="ARBA00004866"/>
    </source>
</evidence>
<name>A0A1E3B1W3_ASPCR</name>
<dbReference type="VEuPathDB" id="FungiDB:SI65_09669"/>
<dbReference type="OrthoDB" id="426882at2759"/>
<keyword evidence="8" id="KW-0479">Metal-binding</keyword>
<keyword evidence="15" id="KW-1185">Reference proteome</keyword>
<dbReference type="SUPFAM" id="SSF50022">
    <property type="entry name" value="ISP domain"/>
    <property type="match status" value="1"/>
</dbReference>
<dbReference type="Pfam" id="PF00355">
    <property type="entry name" value="Rieske"/>
    <property type="match status" value="1"/>
</dbReference>
<dbReference type="GO" id="GO:0019285">
    <property type="term" value="P:glycine betaine biosynthetic process from choline"/>
    <property type="evidence" value="ECO:0007669"/>
    <property type="project" value="UniProtKB-UniPathway"/>
</dbReference>
<evidence type="ECO:0000256" key="8">
    <source>
        <dbReference type="ARBA" id="ARBA00022723"/>
    </source>
</evidence>
<comment type="cofactor">
    <cofactor evidence="1">
        <name>Fe cation</name>
        <dbReference type="ChEBI" id="CHEBI:24875"/>
    </cofactor>
</comment>
<dbReference type="EMBL" id="JXNT01000020">
    <property type="protein sequence ID" value="ODM14917.1"/>
    <property type="molecule type" value="Genomic_DNA"/>
</dbReference>
<evidence type="ECO:0000256" key="6">
    <source>
        <dbReference type="ARBA" id="ARBA00014931"/>
    </source>
</evidence>
<keyword evidence="7" id="KW-0001">2Fe-2S</keyword>
<evidence type="ECO:0000256" key="7">
    <source>
        <dbReference type="ARBA" id="ARBA00022714"/>
    </source>
</evidence>
<evidence type="ECO:0000313" key="15">
    <source>
        <dbReference type="Proteomes" id="UP000094569"/>
    </source>
</evidence>
<dbReference type="Proteomes" id="UP000094569">
    <property type="component" value="Unassembled WGS sequence"/>
</dbReference>
<comment type="catalytic activity">
    <reaction evidence="12">
        <text>choline + 2 reduced [2Fe-2S]-[ferredoxin] + O2 + 2 H(+) = betaine aldehyde hydrate + 2 oxidized [2Fe-2S]-[ferredoxin] + H2O</text>
        <dbReference type="Rhea" id="RHEA:17769"/>
        <dbReference type="Rhea" id="RHEA-COMP:10000"/>
        <dbReference type="Rhea" id="RHEA-COMP:10001"/>
        <dbReference type="ChEBI" id="CHEBI:15354"/>
        <dbReference type="ChEBI" id="CHEBI:15377"/>
        <dbReference type="ChEBI" id="CHEBI:15378"/>
        <dbReference type="ChEBI" id="CHEBI:15379"/>
        <dbReference type="ChEBI" id="CHEBI:15870"/>
        <dbReference type="ChEBI" id="CHEBI:33737"/>
        <dbReference type="ChEBI" id="CHEBI:33738"/>
        <dbReference type="EC" id="1.14.15.7"/>
    </reaction>
</comment>
<feature type="domain" description="Rieske" evidence="13">
    <location>
        <begin position="53"/>
        <end position="162"/>
    </location>
</feature>
<dbReference type="PROSITE" id="PS51296">
    <property type="entry name" value="RIESKE"/>
    <property type="match status" value="1"/>
</dbReference>
<evidence type="ECO:0000256" key="12">
    <source>
        <dbReference type="ARBA" id="ARBA00049097"/>
    </source>
</evidence>
<dbReference type="InterPro" id="IPR036922">
    <property type="entry name" value="Rieske_2Fe-2S_sf"/>
</dbReference>
<dbReference type="InterPro" id="IPR017941">
    <property type="entry name" value="Rieske_2Fe-2S"/>
</dbReference>
<dbReference type="Pfam" id="PF00848">
    <property type="entry name" value="Ring_hydroxyl_A"/>
    <property type="match status" value="1"/>
</dbReference>
<evidence type="ECO:0000256" key="9">
    <source>
        <dbReference type="ARBA" id="ARBA00023002"/>
    </source>
</evidence>
<sequence length="421" mass="48086">MSLWKNYFGLGPVASSGATPTDKETPARALPASWYTSQELYELERRAIFSRKWLLTTHVLRLPNTGDWIQYKIAGYPFVLVKDRQGNINAFHNVCRHRAFPVVTEESGTSRIFACQYHGWSYGLNGKLAKAPGYQDIDGFDKSKNGLLPIHVHVDNNGFIWVNMDAGEKPETAWEDDFKDIDLQPRFKDFDFADYEFDHTWEMEGEYNWKILADNYSERYQCQTSQPDVPSLADLSAKPEQIEQGLKIASTYYFPNASMTASPHFFFMQRFVPASSTSCAMKYEVYRNKFSSTEDFGLINQVYKRIMSEDKDLCINTQKNLNNGELRPEMEKEPSYFQTAVQEIVTEHREKEEKEGKEIWPARQRLPETAAAEVSKEDEEFCRELDFTGKSQQRDGAVEGCGMEGCCSAGKGAPASGSLVY</sequence>
<evidence type="ECO:0000256" key="11">
    <source>
        <dbReference type="ARBA" id="ARBA00023014"/>
    </source>
</evidence>
<dbReference type="InterPro" id="IPR015879">
    <property type="entry name" value="Ring_hydroxy_dOase_asu_C_dom"/>
</dbReference>
<dbReference type="GO" id="GO:0005506">
    <property type="term" value="F:iron ion binding"/>
    <property type="evidence" value="ECO:0007669"/>
    <property type="project" value="InterPro"/>
</dbReference>
<evidence type="ECO:0000256" key="5">
    <source>
        <dbReference type="ARBA" id="ARBA00012763"/>
    </source>
</evidence>
<evidence type="ECO:0000256" key="2">
    <source>
        <dbReference type="ARBA" id="ARBA00002149"/>
    </source>
</evidence>
<comment type="pathway">
    <text evidence="3">Amine and polyamine biosynthesis; betaine biosynthesis via choline pathway; betaine aldehyde from choline (monooxygenase route): step 1/1.</text>
</comment>
<evidence type="ECO:0000256" key="10">
    <source>
        <dbReference type="ARBA" id="ARBA00023004"/>
    </source>
</evidence>
<dbReference type="PANTHER" id="PTHR43756">
    <property type="entry name" value="CHOLINE MONOOXYGENASE, CHLOROPLASTIC"/>
    <property type="match status" value="1"/>
</dbReference>
<dbReference type="SUPFAM" id="SSF55961">
    <property type="entry name" value="Bet v1-like"/>
    <property type="match status" value="1"/>
</dbReference>
<dbReference type="GO" id="GO:0019133">
    <property type="term" value="F:choline monooxygenase activity"/>
    <property type="evidence" value="ECO:0007669"/>
    <property type="project" value="UniProtKB-EC"/>
</dbReference>
<dbReference type="EC" id="1.14.15.7" evidence="5"/>
<keyword evidence="10" id="KW-0408">Iron</keyword>
<evidence type="ECO:0000256" key="4">
    <source>
        <dbReference type="ARBA" id="ARBA00010848"/>
    </source>
</evidence>
<dbReference type="UniPathway" id="UPA00529">
    <property type="reaction ID" value="UER00430"/>
</dbReference>
<organism evidence="14 15">
    <name type="scientific">Aspergillus cristatus</name>
    <name type="common">Chinese Fuzhuan brick tea-fermentation fungus</name>
    <name type="synonym">Eurotium cristatum</name>
    <dbReference type="NCBI Taxonomy" id="573508"/>
    <lineage>
        <taxon>Eukaryota</taxon>
        <taxon>Fungi</taxon>
        <taxon>Dikarya</taxon>
        <taxon>Ascomycota</taxon>
        <taxon>Pezizomycotina</taxon>
        <taxon>Eurotiomycetes</taxon>
        <taxon>Eurotiomycetidae</taxon>
        <taxon>Eurotiales</taxon>
        <taxon>Aspergillaceae</taxon>
        <taxon>Aspergillus</taxon>
        <taxon>Aspergillus subgen. Aspergillus</taxon>
    </lineage>
</organism>
<evidence type="ECO:0000313" key="14">
    <source>
        <dbReference type="EMBL" id="ODM14917.1"/>
    </source>
</evidence>
<dbReference type="PRINTS" id="PR00090">
    <property type="entry name" value="RNGDIOXGNASE"/>
</dbReference>
<dbReference type="AlphaFoldDB" id="A0A1E3B1W3"/>
<evidence type="ECO:0000259" key="13">
    <source>
        <dbReference type="PROSITE" id="PS51296"/>
    </source>
</evidence>
<dbReference type="Gene3D" id="3.90.380.10">
    <property type="entry name" value="Naphthalene 1,2-dioxygenase Alpha Subunit, Chain A, domain 1"/>
    <property type="match status" value="2"/>
</dbReference>